<feature type="transmembrane region" description="Helical" evidence="6">
    <location>
        <begin position="67"/>
        <end position="93"/>
    </location>
</feature>
<dbReference type="InterPro" id="IPR017039">
    <property type="entry name" value="Virul_fac_BrkB"/>
</dbReference>
<dbReference type="AlphaFoldDB" id="Q01ZF1"/>
<dbReference type="PANTHER" id="PTHR30213">
    <property type="entry name" value="INNER MEMBRANE PROTEIN YHJD"/>
    <property type="match status" value="1"/>
</dbReference>
<keyword evidence="3 6" id="KW-0812">Transmembrane</keyword>
<evidence type="ECO:0000256" key="3">
    <source>
        <dbReference type="ARBA" id="ARBA00022692"/>
    </source>
</evidence>
<evidence type="ECO:0000256" key="1">
    <source>
        <dbReference type="ARBA" id="ARBA00004651"/>
    </source>
</evidence>
<feature type="transmembrane region" description="Helical" evidence="6">
    <location>
        <begin position="279"/>
        <end position="297"/>
    </location>
</feature>
<gene>
    <name evidence="7" type="ordered locus">Acid_3997</name>
</gene>
<dbReference type="FunCoup" id="Q01ZF1">
    <property type="interactions" value="191"/>
</dbReference>
<reference evidence="7" key="1">
    <citation type="submission" date="2006-10" db="EMBL/GenBank/DDBJ databases">
        <title>Complete sequence of Solibacter usitatus Ellin6076.</title>
        <authorList>
            <consortium name="US DOE Joint Genome Institute"/>
            <person name="Copeland A."/>
            <person name="Lucas S."/>
            <person name="Lapidus A."/>
            <person name="Barry K."/>
            <person name="Detter J.C."/>
            <person name="Glavina del Rio T."/>
            <person name="Hammon N."/>
            <person name="Israni S."/>
            <person name="Dalin E."/>
            <person name="Tice H."/>
            <person name="Pitluck S."/>
            <person name="Thompson L.S."/>
            <person name="Brettin T."/>
            <person name="Bruce D."/>
            <person name="Han C."/>
            <person name="Tapia R."/>
            <person name="Gilna P."/>
            <person name="Schmutz J."/>
            <person name="Larimer F."/>
            <person name="Land M."/>
            <person name="Hauser L."/>
            <person name="Kyrpides N."/>
            <person name="Mikhailova N."/>
            <person name="Janssen P.H."/>
            <person name="Kuske C.R."/>
            <person name="Richardson P."/>
        </authorList>
    </citation>
    <scope>NUCLEOTIDE SEQUENCE</scope>
    <source>
        <strain evidence="7">Ellin6076</strain>
    </source>
</reference>
<name>Q01ZF1_SOLUE</name>
<keyword evidence="2" id="KW-1003">Cell membrane</keyword>
<evidence type="ECO:0000256" key="6">
    <source>
        <dbReference type="SAM" id="Phobius"/>
    </source>
</evidence>
<dbReference type="Pfam" id="PF03631">
    <property type="entry name" value="Virul_fac_BrkB"/>
    <property type="match status" value="1"/>
</dbReference>
<dbReference type="GO" id="GO:0005886">
    <property type="term" value="C:plasma membrane"/>
    <property type="evidence" value="ECO:0007669"/>
    <property type="project" value="UniProtKB-SubCell"/>
</dbReference>
<evidence type="ECO:0000313" key="7">
    <source>
        <dbReference type="EMBL" id="ABJ84964.1"/>
    </source>
</evidence>
<feature type="transmembrane region" description="Helical" evidence="6">
    <location>
        <begin position="253"/>
        <end position="273"/>
    </location>
</feature>
<protein>
    <submittedName>
        <fullName evidence="7">Putative ribonuclease BN</fullName>
    </submittedName>
</protein>
<organism evidence="7">
    <name type="scientific">Solibacter usitatus (strain Ellin6076)</name>
    <dbReference type="NCBI Taxonomy" id="234267"/>
    <lineage>
        <taxon>Bacteria</taxon>
        <taxon>Pseudomonadati</taxon>
        <taxon>Acidobacteriota</taxon>
        <taxon>Terriglobia</taxon>
        <taxon>Bryobacterales</taxon>
        <taxon>Solibacteraceae</taxon>
        <taxon>Candidatus Solibacter</taxon>
    </lineage>
</organism>
<feature type="transmembrane region" description="Helical" evidence="6">
    <location>
        <begin position="177"/>
        <end position="200"/>
    </location>
</feature>
<dbReference type="eggNOG" id="COG1295">
    <property type="taxonomic scope" value="Bacteria"/>
</dbReference>
<evidence type="ECO:0000256" key="2">
    <source>
        <dbReference type="ARBA" id="ARBA00022475"/>
    </source>
</evidence>
<sequence length="379" mass="40045">MGFGKRIPARLATEVVVCGLAFARTIAAARRLNATASELHMKRHLDLLKETYRQWSSHDAPAMGAAVAFYSLVSLAPLVILLVGICALVFGAAGAQAQLLEQFRGMVGDEGARAIRTVLTSAQKPATGVLASLFGLITLLLGASGVFIELRAALNKLWDAESGSIASGIWSFIKDRFLSIGMVLAIGFLLLVSLAISAGLGALGKFFGSLGFLPPVVWEAVNFVVSLGVVAGLFALILRFVPNIRLPWHDIGLGAVLTAVLFTIGKTAIGIYLGKAGVGSAYGAAGSLVLIIVWVYYSAQIFFFGAMFTRVYAQAHGWQPKSAPHSKEEHARATPIGVRNERAARDAAAAIPSIIAKLAAAWIVLAAVLRRGLSSRPNR</sequence>
<feature type="transmembrane region" description="Helical" evidence="6">
    <location>
        <begin position="347"/>
        <end position="369"/>
    </location>
</feature>
<accession>Q01ZF1</accession>
<dbReference type="STRING" id="234267.Acid_3997"/>
<keyword evidence="5 6" id="KW-0472">Membrane</keyword>
<comment type="subcellular location">
    <subcellularLocation>
        <location evidence="1">Cell membrane</location>
        <topology evidence="1">Multi-pass membrane protein</topology>
    </subcellularLocation>
</comment>
<evidence type="ECO:0000256" key="4">
    <source>
        <dbReference type="ARBA" id="ARBA00022989"/>
    </source>
</evidence>
<evidence type="ECO:0000256" key="5">
    <source>
        <dbReference type="ARBA" id="ARBA00023136"/>
    </source>
</evidence>
<dbReference type="HOGENOM" id="CLU_045539_5_1_0"/>
<proteinExistence type="predicted"/>
<feature type="transmembrane region" description="Helical" evidence="6">
    <location>
        <begin position="129"/>
        <end position="148"/>
    </location>
</feature>
<dbReference type="KEGG" id="sus:Acid_3997"/>
<dbReference type="InParanoid" id="Q01ZF1"/>
<dbReference type="PANTHER" id="PTHR30213:SF1">
    <property type="entry name" value="INNER MEMBRANE PROTEIN YHJD"/>
    <property type="match status" value="1"/>
</dbReference>
<keyword evidence="4 6" id="KW-1133">Transmembrane helix</keyword>
<feature type="transmembrane region" description="Helical" evidence="6">
    <location>
        <begin position="220"/>
        <end position="241"/>
    </location>
</feature>
<dbReference type="EMBL" id="CP000473">
    <property type="protein sequence ID" value="ABJ84964.1"/>
    <property type="molecule type" value="Genomic_DNA"/>
</dbReference>